<proteinExistence type="inferred from homology"/>
<dbReference type="InterPro" id="IPR009050">
    <property type="entry name" value="Globin-like_sf"/>
</dbReference>
<dbReference type="Gene3D" id="1.10.490.10">
    <property type="entry name" value="Globins"/>
    <property type="match status" value="1"/>
</dbReference>
<dbReference type="PANTHER" id="PTHR47366:SF1">
    <property type="entry name" value="TWO-ON-TWO HEMOGLOBIN-3"/>
    <property type="match status" value="1"/>
</dbReference>
<evidence type="ECO:0000256" key="2">
    <source>
        <dbReference type="ARBA" id="ARBA00022617"/>
    </source>
</evidence>
<evidence type="ECO:0000256" key="1">
    <source>
        <dbReference type="ARBA" id="ARBA00022448"/>
    </source>
</evidence>
<dbReference type="Pfam" id="PF01152">
    <property type="entry name" value="Bac_globin"/>
    <property type="match status" value="1"/>
</dbReference>
<gene>
    <name evidence="6" type="ORF">UFOPK1537_00196</name>
</gene>
<accession>A0A6J6CCW5</accession>
<evidence type="ECO:0000256" key="4">
    <source>
        <dbReference type="ARBA" id="ARBA00023004"/>
    </source>
</evidence>
<dbReference type="GO" id="GO:0020037">
    <property type="term" value="F:heme binding"/>
    <property type="evidence" value="ECO:0007669"/>
    <property type="project" value="InterPro"/>
</dbReference>
<protein>
    <submittedName>
        <fullName evidence="6">Unannotated protein</fullName>
    </submittedName>
</protein>
<sequence length="149" mass="17140">MSGEFEDANRVEVVRIKGLSGEAVEGNFFELVGGTETFRKLVAKFYEGVASDDVLRPMYPEEDLGPAAERLRMFLEQYWGGPQTYQETRGHPRLKQRHQPFKINPLARERWLHHMKAACDSLELAPLHQAQLWGYLDRAATSMLNTFED</sequence>
<comment type="similarity">
    <text evidence="5">Belongs to the truncated hemoglobin family. Group II subfamily.</text>
</comment>
<dbReference type="CDD" id="cd14771">
    <property type="entry name" value="TrHb2_Mt-trHbO-like_O"/>
    <property type="match status" value="1"/>
</dbReference>
<keyword evidence="1" id="KW-0813">Transport</keyword>
<keyword evidence="4" id="KW-0408">Iron</keyword>
<reference evidence="6" key="1">
    <citation type="submission" date="2020-05" db="EMBL/GenBank/DDBJ databases">
        <authorList>
            <person name="Chiriac C."/>
            <person name="Salcher M."/>
            <person name="Ghai R."/>
            <person name="Kavagutti S V."/>
        </authorList>
    </citation>
    <scope>NUCLEOTIDE SEQUENCE</scope>
</reference>
<dbReference type="InterPro" id="IPR044203">
    <property type="entry name" value="GlbO/GLB3-like"/>
</dbReference>
<dbReference type="GO" id="GO:0005344">
    <property type="term" value="F:oxygen carrier activity"/>
    <property type="evidence" value="ECO:0007669"/>
    <property type="project" value="InterPro"/>
</dbReference>
<organism evidence="6">
    <name type="scientific">freshwater metagenome</name>
    <dbReference type="NCBI Taxonomy" id="449393"/>
    <lineage>
        <taxon>unclassified sequences</taxon>
        <taxon>metagenomes</taxon>
        <taxon>ecological metagenomes</taxon>
    </lineage>
</organism>
<dbReference type="InterPro" id="IPR012292">
    <property type="entry name" value="Globin/Proto"/>
</dbReference>
<keyword evidence="3" id="KW-0479">Metal-binding</keyword>
<dbReference type="GO" id="GO:0019825">
    <property type="term" value="F:oxygen binding"/>
    <property type="evidence" value="ECO:0007669"/>
    <property type="project" value="InterPro"/>
</dbReference>
<evidence type="ECO:0000256" key="5">
    <source>
        <dbReference type="ARBA" id="ARBA00034496"/>
    </source>
</evidence>
<dbReference type="PANTHER" id="PTHR47366">
    <property type="entry name" value="TWO-ON-TWO HEMOGLOBIN-3"/>
    <property type="match status" value="1"/>
</dbReference>
<dbReference type="GO" id="GO:0046872">
    <property type="term" value="F:metal ion binding"/>
    <property type="evidence" value="ECO:0007669"/>
    <property type="project" value="UniProtKB-KW"/>
</dbReference>
<evidence type="ECO:0000256" key="3">
    <source>
        <dbReference type="ARBA" id="ARBA00022723"/>
    </source>
</evidence>
<dbReference type="InterPro" id="IPR001486">
    <property type="entry name" value="Hemoglobin_trunc"/>
</dbReference>
<dbReference type="EMBL" id="CAEZSX010000016">
    <property type="protein sequence ID" value="CAB4549300.1"/>
    <property type="molecule type" value="Genomic_DNA"/>
</dbReference>
<evidence type="ECO:0000313" key="6">
    <source>
        <dbReference type="EMBL" id="CAB4549300.1"/>
    </source>
</evidence>
<dbReference type="SUPFAM" id="SSF46458">
    <property type="entry name" value="Globin-like"/>
    <property type="match status" value="1"/>
</dbReference>
<dbReference type="AlphaFoldDB" id="A0A6J6CCW5"/>
<name>A0A6J6CCW5_9ZZZZ</name>
<keyword evidence="2" id="KW-0349">Heme</keyword>